<evidence type="ECO:0000313" key="1">
    <source>
        <dbReference type="EMBL" id="JAE21461.1"/>
    </source>
</evidence>
<protein>
    <submittedName>
        <fullName evidence="1">Uncharacterized protein</fullName>
    </submittedName>
</protein>
<dbReference type="EMBL" id="GBRH01176435">
    <property type="protein sequence ID" value="JAE21461.1"/>
    <property type="molecule type" value="Transcribed_RNA"/>
</dbReference>
<proteinExistence type="predicted"/>
<sequence length="61" mass="6856">MDLSSLSSVLHQQMEFPCQSLLRTILRQLVLQHCTGQLLSQASELSRSQALETCLIPKRGM</sequence>
<accession>A0A0A9GFX9</accession>
<reference evidence="1" key="1">
    <citation type="submission" date="2014-09" db="EMBL/GenBank/DDBJ databases">
        <authorList>
            <person name="Magalhaes I.L.F."/>
            <person name="Oliveira U."/>
            <person name="Santos F.R."/>
            <person name="Vidigal T.H.D.A."/>
            <person name="Brescovit A.D."/>
            <person name="Santos A.J."/>
        </authorList>
    </citation>
    <scope>NUCLEOTIDE SEQUENCE</scope>
    <source>
        <tissue evidence="1">Shoot tissue taken approximately 20 cm above the soil surface</tissue>
    </source>
</reference>
<organism evidence="1">
    <name type="scientific">Arundo donax</name>
    <name type="common">Giant reed</name>
    <name type="synonym">Donax arundinaceus</name>
    <dbReference type="NCBI Taxonomy" id="35708"/>
    <lineage>
        <taxon>Eukaryota</taxon>
        <taxon>Viridiplantae</taxon>
        <taxon>Streptophyta</taxon>
        <taxon>Embryophyta</taxon>
        <taxon>Tracheophyta</taxon>
        <taxon>Spermatophyta</taxon>
        <taxon>Magnoliopsida</taxon>
        <taxon>Liliopsida</taxon>
        <taxon>Poales</taxon>
        <taxon>Poaceae</taxon>
        <taxon>PACMAD clade</taxon>
        <taxon>Arundinoideae</taxon>
        <taxon>Arundineae</taxon>
        <taxon>Arundo</taxon>
    </lineage>
</organism>
<name>A0A0A9GFX9_ARUDO</name>
<dbReference type="AlphaFoldDB" id="A0A0A9GFX9"/>
<reference evidence="1" key="2">
    <citation type="journal article" date="2015" name="Data Brief">
        <title>Shoot transcriptome of the giant reed, Arundo donax.</title>
        <authorList>
            <person name="Barrero R.A."/>
            <person name="Guerrero F.D."/>
            <person name="Moolhuijzen P."/>
            <person name="Goolsby J.A."/>
            <person name="Tidwell J."/>
            <person name="Bellgard S.E."/>
            <person name="Bellgard M.I."/>
        </authorList>
    </citation>
    <scope>NUCLEOTIDE SEQUENCE</scope>
    <source>
        <tissue evidence="1">Shoot tissue taken approximately 20 cm above the soil surface</tissue>
    </source>
</reference>